<comment type="similarity">
    <text evidence="2 8">Belongs to the peptidase M14 family.</text>
</comment>
<organism evidence="11 12">
    <name type="scientific">Gracilibacillus caseinilyticus</name>
    <dbReference type="NCBI Taxonomy" id="2932256"/>
    <lineage>
        <taxon>Bacteria</taxon>
        <taxon>Bacillati</taxon>
        <taxon>Bacillota</taxon>
        <taxon>Bacilli</taxon>
        <taxon>Bacillales</taxon>
        <taxon>Bacillaceae</taxon>
        <taxon>Gracilibacillus</taxon>
    </lineage>
</organism>
<keyword evidence="6" id="KW-0862">Zinc</keyword>
<keyword evidence="12" id="KW-1185">Reference proteome</keyword>
<dbReference type="InterPro" id="IPR000834">
    <property type="entry name" value="Peptidase_M14"/>
</dbReference>
<feature type="region of interest" description="Disordered" evidence="9">
    <location>
        <begin position="104"/>
        <end position="195"/>
    </location>
</feature>
<dbReference type="SMART" id="SM00631">
    <property type="entry name" value="Zn_pept"/>
    <property type="match status" value="1"/>
</dbReference>
<keyword evidence="4" id="KW-0479">Metal-binding</keyword>
<evidence type="ECO:0000256" key="4">
    <source>
        <dbReference type="ARBA" id="ARBA00022723"/>
    </source>
</evidence>
<dbReference type="PROSITE" id="PS52035">
    <property type="entry name" value="PEPTIDASE_M14"/>
    <property type="match status" value="1"/>
</dbReference>
<evidence type="ECO:0000256" key="1">
    <source>
        <dbReference type="ARBA" id="ARBA00001947"/>
    </source>
</evidence>
<gene>
    <name evidence="11" type="ORF">MUN88_09555</name>
</gene>
<dbReference type="RefSeq" id="WP_244723738.1">
    <property type="nucleotide sequence ID" value="NZ_CP095072.1"/>
</dbReference>
<feature type="compositionally biased region" description="Basic and acidic residues" evidence="9">
    <location>
        <begin position="170"/>
        <end position="195"/>
    </location>
</feature>
<evidence type="ECO:0000259" key="10">
    <source>
        <dbReference type="PROSITE" id="PS52035"/>
    </source>
</evidence>
<keyword evidence="7" id="KW-0482">Metalloprotease</keyword>
<dbReference type="InterPro" id="IPR057246">
    <property type="entry name" value="CARBOXYPEPT_ZN_1"/>
</dbReference>
<accession>A0ABY4F0S9</accession>
<feature type="active site" description="Proton donor/acceptor" evidence="8">
    <location>
        <position position="893"/>
    </location>
</feature>
<sequence length="929" mass="105184">MKFLKIMSIFMMISTIILAQFSSISVFAENKSTMVELKEPVQFMINESSYVKVEKGALLSLNEKQQLVFDERTYDLQSIKFETIIDSEKEPINLSDVKPVTEADPKISIVKPQTKEDTSSNEESTETGPPQLNTDETDDREKPQPNEDEEEKTPQEESDKSNSSDEDTEKESNNKEDTDKETESDSSKVEDTEDKEVNVKAISAKLTFSNTKLFETNQDNVSLYKKENGELIKVSTLIQGEIYQYYQDVGNWLRVKIGSKIYYLWQEATDPVDPDTSLHNPAAISGNQTLTTITEGTIYDNSRNGLVDIGTYEADESFTYVRKSGNWYKINYLGRYAYIYHSAVIESNINQLDYIIPKQDVPVNLPGKIPFASLEEGQLYQTIDEEPNWIKVKIGNLTGYVWKAAVWKTSEKPLKTTSATGQLKLKTTEDVPVFDNSTGKLIQIGEIDEAKEIRYISRKGNWYQINFANRTGFIYYAGVEALFTKNTKYFTTDQDNVSAMIRRNGSLQFYGELQEGESYERLADYGNWHQIKIGDQHAFVWKKATSPASAGDIPNPISDTSVQAIYQTKETVSVYDNSSGSLEAMGTITSGEKIPVLNTKGNWATVNYAGREGYIYKPSLKLLTKDVVNPQTTYTYEQMQKDLNEIVDLYPDHTQKTIIGNSVDGRNLYAIKVGNGDKEIFINGSHHAREHMTTNVVMEMIDQYARAYAVNGTFNGYKVKEILDEVSIWFVPMVNPDGVTLVQKGYTSAKNPNQVLRLNNYSKDFSSWKANIRGIDLNRQYPARWKYIQNAASSPGPAFYKGAAPLTEPEVMALYDFTNERDFKTTVAYHSSGQIIYWYFNNPFSTKARDKALAQKVSNITGYSLVAATTNPSGGGYKDWVIQEHQTPSLTIEISPYTYQEPVPLYRWGSIWNKNKTVGIYLAQEAGNR</sequence>
<dbReference type="EMBL" id="CP095072">
    <property type="protein sequence ID" value="UOQ50275.1"/>
    <property type="molecule type" value="Genomic_DNA"/>
</dbReference>
<evidence type="ECO:0000256" key="8">
    <source>
        <dbReference type="PROSITE-ProRule" id="PRU01379"/>
    </source>
</evidence>
<evidence type="ECO:0000256" key="2">
    <source>
        <dbReference type="ARBA" id="ARBA00005988"/>
    </source>
</evidence>
<dbReference type="PANTHER" id="PTHR11705">
    <property type="entry name" value="PROTEASE FAMILY M14 CARBOXYPEPTIDASE A,B"/>
    <property type="match status" value="1"/>
</dbReference>
<evidence type="ECO:0000313" key="12">
    <source>
        <dbReference type="Proteomes" id="UP000831782"/>
    </source>
</evidence>
<evidence type="ECO:0000256" key="3">
    <source>
        <dbReference type="ARBA" id="ARBA00022670"/>
    </source>
</evidence>
<dbReference type="PANTHER" id="PTHR11705:SF143">
    <property type="entry name" value="SLL0236 PROTEIN"/>
    <property type="match status" value="1"/>
</dbReference>
<evidence type="ECO:0000256" key="5">
    <source>
        <dbReference type="ARBA" id="ARBA00022801"/>
    </source>
</evidence>
<dbReference type="PROSITE" id="PS00132">
    <property type="entry name" value="CARBOXYPEPT_ZN_1"/>
    <property type="match status" value="1"/>
</dbReference>
<feature type="compositionally biased region" description="Basic and acidic residues" evidence="9">
    <location>
        <begin position="152"/>
        <end position="163"/>
    </location>
</feature>
<dbReference type="Gene3D" id="2.30.30.40">
    <property type="entry name" value="SH3 Domains"/>
    <property type="match status" value="2"/>
</dbReference>
<comment type="cofactor">
    <cofactor evidence="1">
        <name>Zn(2+)</name>
        <dbReference type="ChEBI" id="CHEBI:29105"/>
    </cofactor>
</comment>
<feature type="domain" description="Peptidase M14" evidence="10">
    <location>
        <begin position="632"/>
        <end position="922"/>
    </location>
</feature>
<proteinExistence type="inferred from homology"/>
<name>A0ABY4F0S9_9BACI</name>
<dbReference type="SUPFAM" id="SSF53187">
    <property type="entry name" value="Zn-dependent exopeptidases"/>
    <property type="match status" value="1"/>
</dbReference>
<dbReference type="Gene3D" id="3.40.630.10">
    <property type="entry name" value="Zn peptidases"/>
    <property type="match status" value="1"/>
</dbReference>
<keyword evidence="3" id="KW-0645">Protease</keyword>
<evidence type="ECO:0000313" key="11">
    <source>
        <dbReference type="EMBL" id="UOQ50275.1"/>
    </source>
</evidence>
<evidence type="ECO:0000256" key="6">
    <source>
        <dbReference type="ARBA" id="ARBA00022833"/>
    </source>
</evidence>
<evidence type="ECO:0000256" key="9">
    <source>
        <dbReference type="SAM" id="MobiDB-lite"/>
    </source>
</evidence>
<keyword evidence="5" id="KW-0378">Hydrolase</keyword>
<dbReference type="PRINTS" id="PR00765">
    <property type="entry name" value="CRBOXYPTASEA"/>
</dbReference>
<dbReference type="CDD" id="cd06229">
    <property type="entry name" value="M14_Endopeptidase_I"/>
    <property type="match status" value="1"/>
</dbReference>
<dbReference type="Pfam" id="PF00246">
    <property type="entry name" value="Peptidase_M14"/>
    <property type="match status" value="1"/>
</dbReference>
<protein>
    <recommendedName>
        <fullName evidence="10">Peptidase M14 domain-containing protein</fullName>
    </recommendedName>
</protein>
<dbReference type="Proteomes" id="UP000831782">
    <property type="component" value="Chromosome"/>
</dbReference>
<reference evidence="11 12" key="1">
    <citation type="submission" date="2022-04" db="EMBL/GenBank/DDBJ databases">
        <title>Gracilibacillus sp. isolated from saltern.</title>
        <authorList>
            <person name="Won M."/>
            <person name="Lee C.-M."/>
            <person name="Woen H.-Y."/>
            <person name="Kwon S.-W."/>
        </authorList>
    </citation>
    <scope>NUCLEOTIDE SEQUENCE [LARGE SCALE GENOMIC DNA]</scope>
    <source>
        <strain evidence="11 12">SSWR10-1</strain>
    </source>
</reference>
<evidence type="ECO:0000256" key="7">
    <source>
        <dbReference type="ARBA" id="ARBA00023049"/>
    </source>
</evidence>
<dbReference type="InterPro" id="IPR034274">
    <property type="entry name" value="ENP1_M14_CPD"/>
</dbReference>